<keyword evidence="4" id="KW-0449">Lipoprotein</keyword>
<accession>A0AAD0L6T8</accession>
<protein>
    <recommendedName>
        <fullName evidence="5">C-type lysozyme inhibitor domain-containing protein</fullName>
    </recommendedName>
</protein>
<evidence type="ECO:0000256" key="2">
    <source>
        <dbReference type="ARBA" id="ARBA00023136"/>
    </source>
</evidence>
<dbReference type="Proteomes" id="UP000251617">
    <property type="component" value="Chromosome"/>
</dbReference>
<keyword evidence="1" id="KW-0732">Signal</keyword>
<dbReference type="EMBL" id="CP030750">
    <property type="protein sequence ID" value="AXA24734.1"/>
    <property type="molecule type" value="Genomic_DNA"/>
</dbReference>
<dbReference type="InterPro" id="IPR018660">
    <property type="entry name" value="MliC"/>
</dbReference>
<dbReference type="Pfam" id="PF09864">
    <property type="entry name" value="MliC"/>
    <property type="match status" value="1"/>
</dbReference>
<sequence length="115" mass="12223">MWLKQLPLVIGASVVCLVLSACNDRGNEREDVSASLAAQDKADYNCEGMEVAVAFIGEDAANVFVGGKLFTLEEERTASGVKYSDGKGNSFWSEGEVEALLTLSGQGDRKCTAVL</sequence>
<keyword evidence="2" id="KW-0472">Membrane</keyword>
<dbReference type="SUPFAM" id="SSF141488">
    <property type="entry name" value="YdhA-like"/>
    <property type="match status" value="1"/>
</dbReference>
<keyword evidence="3" id="KW-0564">Palmitate</keyword>
<name>A0AAD0L6T8_PSEPU</name>
<dbReference type="AlphaFoldDB" id="A0AAD0L6T8"/>
<gene>
    <name evidence="6" type="ORF">C1S65_11655</name>
</gene>
<organism evidence="6 7">
    <name type="scientific">Pseudomonas putida</name>
    <name type="common">Arthrobacter siderocapsulatus</name>
    <dbReference type="NCBI Taxonomy" id="303"/>
    <lineage>
        <taxon>Bacteria</taxon>
        <taxon>Pseudomonadati</taxon>
        <taxon>Pseudomonadota</taxon>
        <taxon>Gammaproteobacteria</taxon>
        <taxon>Pseudomonadales</taxon>
        <taxon>Pseudomonadaceae</taxon>
        <taxon>Pseudomonas</taxon>
    </lineage>
</organism>
<reference evidence="6 7" key="1">
    <citation type="submission" date="2018-06" db="EMBL/GenBank/DDBJ databases">
        <title>The genome of Pseudomonas putida NX-1, a lignin degrader.</title>
        <authorList>
            <person name="Xu Z."/>
        </authorList>
    </citation>
    <scope>NUCLEOTIDE SEQUENCE [LARGE SCALE GENOMIC DNA]</scope>
    <source>
        <strain evidence="6 7">NX-1</strain>
    </source>
</reference>
<dbReference type="RefSeq" id="WP_112898091.1">
    <property type="nucleotide sequence ID" value="NZ_CP030750.1"/>
</dbReference>
<evidence type="ECO:0000259" key="5">
    <source>
        <dbReference type="Pfam" id="PF09864"/>
    </source>
</evidence>
<evidence type="ECO:0000256" key="1">
    <source>
        <dbReference type="ARBA" id="ARBA00022729"/>
    </source>
</evidence>
<evidence type="ECO:0000313" key="6">
    <source>
        <dbReference type="EMBL" id="AXA24734.1"/>
    </source>
</evidence>
<evidence type="ECO:0000256" key="4">
    <source>
        <dbReference type="ARBA" id="ARBA00023288"/>
    </source>
</evidence>
<dbReference type="InterPro" id="IPR036328">
    <property type="entry name" value="MliC_sf"/>
</dbReference>
<evidence type="ECO:0000256" key="3">
    <source>
        <dbReference type="ARBA" id="ARBA00023139"/>
    </source>
</evidence>
<evidence type="ECO:0000313" key="7">
    <source>
        <dbReference type="Proteomes" id="UP000251617"/>
    </source>
</evidence>
<dbReference type="Gene3D" id="2.40.128.200">
    <property type="match status" value="1"/>
</dbReference>
<proteinExistence type="predicted"/>
<dbReference type="PROSITE" id="PS51257">
    <property type="entry name" value="PROKAR_LIPOPROTEIN"/>
    <property type="match status" value="1"/>
</dbReference>
<feature type="domain" description="C-type lysozyme inhibitor" evidence="5">
    <location>
        <begin position="44"/>
        <end position="108"/>
    </location>
</feature>